<evidence type="ECO:0000313" key="1">
    <source>
        <dbReference type="EMBL" id="MFN6548444.1"/>
    </source>
</evidence>
<comment type="caution">
    <text evidence="1">The sequence shown here is derived from an EMBL/GenBank/DDBJ whole genome shotgun (WGS) entry which is preliminary data.</text>
</comment>
<dbReference type="Proteomes" id="UP001635816">
    <property type="component" value="Unassembled WGS sequence"/>
</dbReference>
<dbReference type="EMBL" id="JBKBDD010000024">
    <property type="protein sequence ID" value="MFN6548444.1"/>
    <property type="molecule type" value="Genomic_DNA"/>
</dbReference>
<keyword evidence="2" id="KW-1185">Reference proteome</keyword>
<accession>A0ABW9LKB3</accession>
<gene>
    <name evidence="1" type="ORF">ACK4CT_35305</name>
</gene>
<name>A0ABW9LKB3_9MYCO</name>
<sequence>MPDQHVFENAIYDDGTHRHSAAHLNDAGALVITTHDLGPGVLEFFGVSEYEATETFTAGQTAQLRGSLGDDLIAAIAERFPDSPLDLARHAEALGIGRGKIWNRIGD</sequence>
<proteinExistence type="predicted"/>
<reference evidence="1 2" key="1">
    <citation type="submission" date="2024-12" db="EMBL/GenBank/DDBJ databases">
        <title>The coexistence of Mycolicibacterium septicum and Mycolicibacterium nivoides in clinical samples.</title>
        <authorList>
            <person name="Wang C."/>
            <person name="Feng Y."/>
            <person name="Zong Z."/>
        </authorList>
    </citation>
    <scope>NUCLEOTIDE SEQUENCE [LARGE SCALE GENOMIC DNA]</scope>
    <source>
        <strain evidence="1 2">120309</strain>
    </source>
</reference>
<dbReference type="RefSeq" id="WP_225503317.1">
    <property type="nucleotide sequence ID" value="NZ_JBKBDD010000024.1"/>
</dbReference>
<organism evidence="1 2">
    <name type="scientific">Mycolicibacterium nivoides</name>
    <dbReference type="NCBI Taxonomy" id="2487344"/>
    <lineage>
        <taxon>Bacteria</taxon>
        <taxon>Bacillati</taxon>
        <taxon>Actinomycetota</taxon>
        <taxon>Actinomycetes</taxon>
        <taxon>Mycobacteriales</taxon>
        <taxon>Mycobacteriaceae</taxon>
        <taxon>Mycolicibacterium</taxon>
    </lineage>
</organism>
<evidence type="ECO:0000313" key="2">
    <source>
        <dbReference type="Proteomes" id="UP001635816"/>
    </source>
</evidence>
<protein>
    <submittedName>
        <fullName evidence="1">Uncharacterized protein</fullName>
    </submittedName>
</protein>